<keyword evidence="3 7" id="KW-1003">Cell membrane</keyword>
<feature type="region of interest" description="Disordered" evidence="9">
    <location>
        <begin position="391"/>
        <end position="428"/>
    </location>
</feature>
<evidence type="ECO:0000313" key="12">
    <source>
        <dbReference type="EMBL" id="OXM14094.1"/>
    </source>
</evidence>
<dbReference type="PANTHER" id="PTHR47245:SF2">
    <property type="entry name" value="PEPTIDYL-PROLYL CIS-TRANS ISOMERASE HP_0175-RELATED"/>
    <property type="match status" value="1"/>
</dbReference>
<dbReference type="SUPFAM" id="SSF54534">
    <property type="entry name" value="FKBP-like"/>
    <property type="match status" value="1"/>
</dbReference>
<evidence type="ECO:0000259" key="11">
    <source>
        <dbReference type="PROSITE" id="PS50198"/>
    </source>
</evidence>
<dbReference type="GO" id="GO:0005886">
    <property type="term" value="C:plasma membrane"/>
    <property type="evidence" value="ECO:0007669"/>
    <property type="project" value="UniProtKB-SubCell"/>
</dbReference>
<dbReference type="HAMAP" id="MF_01145">
    <property type="entry name" value="Foldase_PrsA"/>
    <property type="match status" value="1"/>
</dbReference>
<comment type="catalytic activity">
    <reaction evidence="7">
        <text>[protein]-peptidylproline (omega=180) = [protein]-peptidylproline (omega=0)</text>
        <dbReference type="Rhea" id="RHEA:16237"/>
        <dbReference type="Rhea" id="RHEA-COMP:10747"/>
        <dbReference type="Rhea" id="RHEA-COMP:10748"/>
        <dbReference type="ChEBI" id="CHEBI:83833"/>
        <dbReference type="ChEBI" id="CHEBI:83834"/>
        <dbReference type="EC" id="5.2.1.8"/>
    </reaction>
</comment>
<dbReference type="PROSITE" id="PS50198">
    <property type="entry name" value="PPIC_PPIASE_2"/>
    <property type="match status" value="1"/>
</dbReference>
<dbReference type="EMBL" id="NMUQ01000002">
    <property type="protein sequence ID" value="OXM14094.1"/>
    <property type="molecule type" value="Genomic_DNA"/>
</dbReference>
<dbReference type="OrthoDB" id="14196at2"/>
<evidence type="ECO:0000256" key="6">
    <source>
        <dbReference type="ARBA" id="ARBA00023288"/>
    </source>
</evidence>
<dbReference type="Gene3D" id="3.10.50.40">
    <property type="match status" value="1"/>
</dbReference>
<feature type="domain" description="PpiC" evidence="11">
    <location>
        <begin position="264"/>
        <end position="354"/>
    </location>
</feature>
<sequence>MADKDKNPLDPNKDKHLTPEDTATREGADFAGTSGSEHSEETLQAEELQEERRSEEAQHQAEHDAEVFTADPERATGTLPQTPIVPVNGSSDVFEDDNSGNNGDRAPKRSGATIGWMVASLVLAVALIVALVSIFSSKGGETVATVNGEKITQDELYEMLAPTYGKSALDTLITMKLVAQEADNKSITVTKEEEDKELADVKKNFPSDAEFDAALAQSGMTLEDLKKQMLMQVQMRKMLADKLKVTDEDIKKYYDANKESFATPEQIKASHILVDTKEEADAIVKELNNGGDFAAIAKEKSKDTGSATNGGDLGYFGKGQMVPEFDEAAFKLEIGKMSAPVKSEFGFHIIKLVDRKAAGTPTLEEKKAEIKTTLENEQLGTLSQTLVTDLRTKASISNKLDPTQDTKGGAENAAKENTPAENTATNTP</sequence>
<keyword evidence="6" id="KW-0449">Lipoprotein</keyword>
<feature type="compositionally biased region" description="Low complexity" evidence="9">
    <location>
        <begin position="410"/>
        <end position="428"/>
    </location>
</feature>
<dbReference type="InterPro" id="IPR027304">
    <property type="entry name" value="Trigger_fact/SurA_dom_sf"/>
</dbReference>
<feature type="compositionally biased region" description="Basic and acidic residues" evidence="9">
    <location>
        <begin position="50"/>
        <end position="74"/>
    </location>
</feature>
<feature type="region of interest" description="Disordered" evidence="9">
    <location>
        <begin position="1"/>
        <end position="109"/>
    </location>
</feature>
<protein>
    <recommendedName>
        <fullName evidence="7">Foldase protein PrsA</fullName>
        <ecNumber evidence="7">5.2.1.8</ecNumber>
    </recommendedName>
</protein>
<evidence type="ECO:0000256" key="1">
    <source>
        <dbReference type="ARBA" id="ARBA00004193"/>
    </source>
</evidence>
<dbReference type="InterPro" id="IPR046357">
    <property type="entry name" value="PPIase_dom_sf"/>
</dbReference>
<evidence type="ECO:0000256" key="10">
    <source>
        <dbReference type="SAM" id="Phobius"/>
    </source>
</evidence>
<evidence type="ECO:0000256" key="8">
    <source>
        <dbReference type="PROSITE-ProRule" id="PRU00278"/>
    </source>
</evidence>
<dbReference type="Proteomes" id="UP000215145">
    <property type="component" value="Unassembled WGS sequence"/>
</dbReference>
<keyword evidence="13" id="KW-1185">Reference proteome</keyword>
<evidence type="ECO:0000256" key="5">
    <source>
        <dbReference type="ARBA" id="ARBA00023139"/>
    </source>
</evidence>
<gene>
    <name evidence="7" type="primary">prsA</name>
    <name evidence="12" type="ORF">CGZ75_13995</name>
</gene>
<keyword evidence="7 8" id="KW-0413">Isomerase</keyword>
<feature type="transmembrane region" description="Helical" evidence="10">
    <location>
        <begin position="114"/>
        <end position="135"/>
    </location>
</feature>
<dbReference type="EC" id="5.2.1.8" evidence="7"/>
<dbReference type="GO" id="GO:0003755">
    <property type="term" value="F:peptidyl-prolyl cis-trans isomerase activity"/>
    <property type="evidence" value="ECO:0007669"/>
    <property type="project" value="UniProtKB-UniRule"/>
</dbReference>
<dbReference type="Pfam" id="PF13624">
    <property type="entry name" value="SurA_N_3"/>
    <property type="match status" value="1"/>
</dbReference>
<dbReference type="GO" id="GO:0006457">
    <property type="term" value="P:protein folding"/>
    <property type="evidence" value="ECO:0007669"/>
    <property type="project" value="UniProtKB-UniRule"/>
</dbReference>
<dbReference type="Gene3D" id="1.10.4030.10">
    <property type="entry name" value="Porin chaperone SurA, peptide-binding domain"/>
    <property type="match status" value="1"/>
</dbReference>
<keyword evidence="5" id="KW-0564">Palmitate</keyword>
<accession>A0A229NWC4</accession>
<dbReference type="SUPFAM" id="SSF109998">
    <property type="entry name" value="Triger factor/SurA peptide-binding domain-like"/>
    <property type="match status" value="1"/>
</dbReference>
<comment type="caution">
    <text evidence="12">The sequence shown here is derived from an EMBL/GenBank/DDBJ whole genome shotgun (WGS) entry which is preliminary data.</text>
</comment>
<dbReference type="InterPro" id="IPR023059">
    <property type="entry name" value="Foldase_PrsA"/>
</dbReference>
<evidence type="ECO:0000256" key="2">
    <source>
        <dbReference type="ARBA" id="ARBA00006071"/>
    </source>
</evidence>
<keyword evidence="7 8" id="KW-0697">Rotamase</keyword>
<keyword evidence="7" id="KW-0732">Signal</keyword>
<name>A0A229NWC4_9BACL</name>
<dbReference type="AlphaFoldDB" id="A0A229NWC4"/>
<comment type="similarity">
    <text evidence="2 7">Belongs to the PrsA family.</text>
</comment>
<proteinExistence type="inferred from homology"/>
<dbReference type="Pfam" id="PF13616">
    <property type="entry name" value="Rotamase_3"/>
    <property type="match status" value="1"/>
</dbReference>
<keyword evidence="10" id="KW-0812">Transmembrane</keyword>
<comment type="subcellular location">
    <subcellularLocation>
        <location evidence="1">Cell membrane</location>
        <topology evidence="1">Lipid-anchor</topology>
    </subcellularLocation>
</comment>
<keyword evidence="10" id="KW-1133">Transmembrane helix</keyword>
<dbReference type="InterPro" id="IPR050245">
    <property type="entry name" value="PrsA_foldase"/>
</dbReference>
<feature type="compositionally biased region" description="Basic and acidic residues" evidence="9">
    <location>
        <begin position="1"/>
        <end position="28"/>
    </location>
</feature>
<dbReference type="RefSeq" id="WP_089524917.1">
    <property type="nucleotide sequence ID" value="NZ_NMUQ01000002.1"/>
</dbReference>
<keyword evidence="4 7" id="KW-0472">Membrane</keyword>
<feature type="compositionally biased region" description="Polar residues" evidence="9">
    <location>
        <begin position="394"/>
        <end position="406"/>
    </location>
</feature>
<evidence type="ECO:0000256" key="3">
    <source>
        <dbReference type="ARBA" id="ARBA00022475"/>
    </source>
</evidence>
<reference evidence="12 13" key="1">
    <citation type="submission" date="2017-07" db="EMBL/GenBank/DDBJ databases">
        <title>Paenibacillus herberti R33 genome sequencing and assembly.</title>
        <authorList>
            <person name="Su W."/>
        </authorList>
    </citation>
    <scope>NUCLEOTIDE SEQUENCE [LARGE SCALE GENOMIC DNA]</scope>
    <source>
        <strain evidence="12 13">R33</strain>
    </source>
</reference>
<dbReference type="InterPro" id="IPR000297">
    <property type="entry name" value="PPIase_PpiC"/>
</dbReference>
<evidence type="ECO:0000256" key="7">
    <source>
        <dbReference type="HAMAP-Rule" id="MF_01145"/>
    </source>
</evidence>
<evidence type="ECO:0000256" key="4">
    <source>
        <dbReference type="ARBA" id="ARBA00023136"/>
    </source>
</evidence>
<comment type="function">
    <text evidence="7">Plays a major role in protein secretion by helping the post-translocational extracellular folding of several secreted proteins.</text>
</comment>
<evidence type="ECO:0000313" key="13">
    <source>
        <dbReference type="Proteomes" id="UP000215145"/>
    </source>
</evidence>
<dbReference type="PANTHER" id="PTHR47245">
    <property type="entry name" value="PEPTIDYLPROLYL ISOMERASE"/>
    <property type="match status" value="1"/>
</dbReference>
<evidence type="ECO:0000256" key="9">
    <source>
        <dbReference type="SAM" id="MobiDB-lite"/>
    </source>
</evidence>
<organism evidence="12 13">
    <name type="scientific">Paenibacillus herberti</name>
    <dbReference type="NCBI Taxonomy" id="1619309"/>
    <lineage>
        <taxon>Bacteria</taxon>
        <taxon>Bacillati</taxon>
        <taxon>Bacillota</taxon>
        <taxon>Bacilli</taxon>
        <taxon>Bacillales</taxon>
        <taxon>Paenibacillaceae</taxon>
        <taxon>Paenibacillus</taxon>
    </lineage>
</organism>